<dbReference type="Proteomes" id="UP000886858">
    <property type="component" value="Unassembled WGS sequence"/>
</dbReference>
<feature type="region of interest" description="Disordered" evidence="1">
    <location>
        <begin position="481"/>
        <end position="505"/>
    </location>
</feature>
<dbReference type="EMBL" id="DWYY01000108">
    <property type="protein sequence ID" value="HJA93385.1"/>
    <property type="molecule type" value="Genomic_DNA"/>
</dbReference>
<organism evidence="3 4">
    <name type="scientific">Candidatus Eisenbergiella merdipullorum</name>
    <dbReference type="NCBI Taxonomy" id="2838553"/>
    <lineage>
        <taxon>Bacteria</taxon>
        <taxon>Bacillati</taxon>
        <taxon>Bacillota</taxon>
        <taxon>Clostridia</taxon>
        <taxon>Lachnospirales</taxon>
        <taxon>Lachnospiraceae</taxon>
        <taxon>Eisenbergiella</taxon>
    </lineage>
</organism>
<feature type="chain" id="PRO_5038756626" description="Carbohydrate-binding domain-containing protein" evidence="2">
    <location>
        <begin position="29"/>
        <end position="706"/>
    </location>
</feature>
<evidence type="ECO:0000313" key="3">
    <source>
        <dbReference type="EMBL" id="HJA93385.1"/>
    </source>
</evidence>
<sequence>MKRYFRIPALTASSMLCAFLLLGQIAYGSSLQGGTGQKESGSREDEKGTGDFQVDGGSYDEDYSYQDGILTILTDTELTISGRVEEGGIITAEDTSVRLVFDGLTVNADGCALDIQGEEARIELEGDNTLTSGQGWPGIRVPKGSTLSVEGDADASLTVRGGTESAGIGAAGAEDFGTIFLAGGTVTASGGRAGAGIGAGSGGGTGKIEITGGIVKARGGAGAADVGNGAQGGSDSPVTLNGDAILEAEEITGKTEGKQGILIQGNELLVCGDTMLIRDLSLSAGDTLTIGEDAGLTVPQDMTVDNRGQIAVYGSLEVLGEVENTKGRIYRYEDGVIEREENIAGNEAVSVEEGKILLSQGDIVIQAEGYRQNGTLRKTDGGRYSLYGEEESTNTIKVEDGVCAVIEMDGTVIRASGGEAAFTIGENAQVMLILSGNNYLTAQQLEDALQVKKGAALRIRGTGTLTLQGSADRNSFVLEGGAGSREAITDSEEETEELSETENTAAGEGEVYEIVLDSGETLETGQLADDEDRDYLLTVTLQPGNGDARELTISRPALRKLVQQGASFRLETDYLSFEMDTEALTALLDAVRGDVGLRISPFSLSGSGFEKARALIGEGPVYDIQVREDVNGTVTARNVEFGSGKVKLEIPFEKTAASDGQTTMVYVGTGNLISIMEDTVYDSGTRTAAAFVPHFSVYGVAVFSET</sequence>
<reference evidence="3" key="2">
    <citation type="submission" date="2021-04" db="EMBL/GenBank/DDBJ databases">
        <authorList>
            <person name="Gilroy R."/>
        </authorList>
    </citation>
    <scope>NUCLEOTIDE SEQUENCE</scope>
    <source>
        <strain evidence="3">CHK179-7159</strain>
    </source>
</reference>
<keyword evidence="2" id="KW-0732">Signal</keyword>
<evidence type="ECO:0000256" key="1">
    <source>
        <dbReference type="SAM" id="MobiDB-lite"/>
    </source>
</evidence>
<feature type="compositionally biased region" description="Acidic residues" evidence="1">
    <location>
        <begin position="489"/>
        <end position="500"/>
    </location>
</feature>
<evidence type="ECO:0000256" key="2">
    <source>
        <dbReference type="SAM" id="SignalP"/>
    </source>
</evidence>
<protein>
    <recommendedName>
        <fullName evidence="5">Carbohydrate-binding domain-containing protein</fullName>
    </recommendedName>
</protein>
<feature type="signal peptide" evidence="2">
    <location>
        <begin position="1"/>
        <end position="28"/>
    </location>
</feature>
<evidence type="ECO:0000313" key="4">
    <source>
        <dbReference type="Proteomes" id="UP000886858"/>
    </source>
</evidence>
<dbReference type="AlphaFoldDB" id="A0A9D2I6S5"/>
<reference evidence="3" key="1">
    <citation type="journal article" date="2021" name="PeerJ">
        <title>Extensive microbial diversity within the chicken gut microbiome revealed by metagenomics and culture.</title>
        <authorList>
            <person name="Gilroy R."/>
            <person name="Ravi A."/>
            <person name="Getino M."/>
            <person name="Pursley I."/>
            <person name="Horton D.L."/>
            <person name="Alikhan N.F."/>
            <person name="Baker D."/>
            <person name="Gharbi K."/>
            <person name="Hall N."/>
            <person name="Watson M."/>
            <person name="Adriaenssens E.M."/>
            <person name="Foster-Nyarko E."/>
            <person name="Jarju S."/>
            <person name="Secka A."/>
            <person name="Antonio M."/>
            <person name="Oren A."/>
            <person name="Chaudhuri R.R."/>
            <person name="La Ragione R."/>
            <person name="Hildebrand F."/>
            <person name="Pallen M.J."/>
        </authorList>
    </citation>
    <scope>NUCLEOTIDE SEQUENCE</scope>
    <source>
        <strain evidence="3">CHK179-7159</strain>
    </source>
</reference>
<feature type="compositionally biased region" description="Basic and acidic residues" evidence="1">
    <location>
        <begin position="40"/>
        <end position="49"/>
    </location>
</feature>
<accession>A0A9D2I6S5</accession>
<proteinExistence type="predicted"/>
<gene>
    <name evidence="3" type="ORF">H9717_09785</name>
</gene>
<feature type="region of interest" description="Disordered" evidence="1">
    <location>
        <begin position="33"/>
        <end position="57"/>
    </location>
</feature>
<name>A0A9D2I6S5_9FIRM</name>
<evidence type="ECO:0008006" key="5">
    <source>
        <dbReference type="Google" id="ProtNLM"/>
    </source>
</evidence>
<comment type="caution">
    <text evidence="3">The sequence shown here is derived from an EMBL/GenBank/DDBJ whole genome shotgun (WGS) entry which is preliminary data.</text>
</comment>